<comment type="caution">
    <text evidence="1">The sequence shown here is derived from an EMBL/GenBank/DDBJ whole genome shotgun (WGS) entry which is preliminary data.</text>
</comment>
<keyword evidence="1" id="KW-0489">Methyltransferase</keyword>
<dbReference type="Gene3D" id="3.40.50.150">
    <property type="entry name" value="Vaccinia Virus protein VP39"/>
    <property type="match status" value="1"/>
</dbReference>
<keyword evidence="1" id="KW-0808">Transferase</keyword>
<organism evidence="1 2">
    <name type="scientific">Chitinophaga nivalis</name>
    <dbReference type="NCBI Taxonomy" id="2991709"/>
    <lineage>
        <taxon>Bacteria</taxon>
        <taxon>Pseudomonadati</taxon>
        <taxon>Bacteroidota</taxon>
        <taxon>Chitinophagia</taxon>
        <taxon>Chitinophagales</taxon>
        <taxon>Chitinophagaceae</taxon>
        <taxon>Chitinophaga</taxon>
    </lineage>
</organism>
<gene>
    <name evidence="1" type="ORF">OL497_08365</name>
</gene>
<dbReference type="EMBL" id="JAPDNS010000001">
    <property type="protein sequence ID" value="MCW3483903.1"/>
    <property type="molecule type" value="Genomic_DNA"/>
</dbReference>
<dbReference type="RefSeq" id="WP_264729422.1">
    <property type="nucleotide sequence ID" value="NZ_JAPDNR010000001.1"/>
</dbReference>
<evidence type="ECO:0000313" key="2">
    <source>
        <dbReference type="Proteomes" id="UP001207742"/>
    </source>
</evidence>
<evidence type="ECO:0000313" key="1">
    <source>
        <dbReference type="EMBL" id="MCW3483903.1"/>
    </source>
</evidence>
<dbReference type="Proteomes" id="UP001207742">
    <property type="component" value="Unassembled WGS sequence"/>
</dbReference>
<protein>
    <submittedName>
        <fullName evidence="1">TylF/MycF family methyltransferase</fullName>
    </submittedName>
</protein>
<reference evidence="1 2" key="1">
    <citation type="submission" date="2022-10" db="EMBL/GenBank/DDBJ databases">
        <title>Chitinophaga nivalis PC15 sp. nov., isolated from Pyeongchang county, South Korea.</title>
        <authorList>
            <person name="Trinh H.N."/>
        </authorList>
    </citation>
    <scope>NUCLEOTIDE SEQUENCE [LARGE SCALE GENOMIC DNA]</scope>
    <source>
        <strain evidence="1 2">PC14</strain>
    </source>
</reference>
<dbReference type="GO" id="GO:0032259">
    <property type="term" value="P:methylation"/>
    <property type="evidence" value="ECO:0007669"/>
    <property type="project" value="UniProtKB-KW"/>
</dbReference>
<dbReference type="GO" id="GO:0008168">
    <property type="term" value="F:methyltransferase activity"/>
    <property type="evidence" value="ECO:0007669"/>
    <property type="project" value="UniProtKB-KW"/>
</dbReference>
<name>A0ABT3IIY7_9BACT</name>
<dbReference type="Pfam" id="PF05711">
    <property type="entry name" value="TylF"/>
    <property type="match status" value="1"/>
</dbReference>
<dbReference type="PANTHER" id="PTHR40036">
    <property type="entry name" value="MACROCIN O-METHYLTRANSFERASE"/>
    <property type="match status" value="1"/>
</dbReference>
<dbReference type="InterPro" id="IPR029063">
    <property type="entry name" value="SAM-dependent_MTases_sf"/>
</dbReference>
<keyword evidence="2" id="KW-1185">Reference proteome</keyword>
<proteinExistence type="predicted"/>
<dbReference type="InterPro" id="IPR008884">
    <property type="entry name" value="TylF_MeTrfase"/>
</dbReference>
<dbReference type="PANTHER" id="PTHR40036:SF1">
    <property type="entry name" value="MACROCIN O-METHYLTRANSFERASE"/>
    <property type="match status" value="1"/>
</dbReference>
<dbReference type="SUPFAM" id="SSF53335">
    <property type="entry name" value="S-adenosyl-L-methionine-dependent methyltransferases"/>
    <property type="match status" value="1"/>
</dbReference>
<sequence>MYRRYLSSITFIIIRLLEYPFYLLSRLWGSSYQLIIPANTYAPWLRDYRFNKVFRRVKKNSLVNKYQAWELWKAVEQAEKIPGDILEVGVWRGSTSIIMAEKLRENRSLKVIYACDTFEGVVKAGDKYDNYYKGGEHSDTSREMVEGFIKAARIYNVQLLEGVFPDDTAELLIHKSFCLCHIDVDAYASAKSILEWVWPRITVGGTIFFNDYGFPLTQGIAQLVNEQYSLPDRIVLHNLNGNGIIIKIK</sequence>
<accession>A0ABT3IIY7</accession>